<dbReference type="InterPro" id="IPR019401">
    <property type="entry name" value="Znf_CHCC"/>
</dbReference>
<keyword evidence="3" id="KW-1185">Reference proteome</keyword>
<feature type="domain" description="Zinc finger CHCC-type" evidence="1">
    <location>
        <begin position="22"/>
        <end position="54"/>
    </location>
</feature>
<dbReference type="KEGG" id="acil:ESZ_00306"/>
<proteinExistence type="predicted"/>
<reference evidence="2 3" key="1">
    <citation type="submission" date="2020-04" db="EMBL/GenBank/DDBJ databases">
        <authorList>
            <person name="Graf S J."/>
        </authorList>
    </citation>
    <scope>NUCLEOTIDE SEQUENCE [LARGE SCALE GENOMIC DNA]</scope>
    <source>
        <strain evidence="2">1</strain>
    </source>
</reference>
<evidence type="ECO:0000259" key="1">
    <source>
        <dbReference type="Pfam" id="PF10276"/>
    </source>
</evidence>
<dbReference type="RefSeq" id="WP_176605021.1">
    <property type="nucleotide sequence ID" value="NZ_LR794158.1"/>
</dbReference>
<name>A0A6J5JXE4_9GAMM</name>
<accession>A0A6J5JXE4</accession>
<dbReference type="Proteomes" id="UP000509549">
    <property type="component" value="Chromosome"/>
</dbReference>
<dbReference type="AlphaFoldDB" id="A0A6J5JXE4"/>
<dbReference type="Gene3D" id="2.60.260.40">
    <property type="entry name" value="q5lls5 like domains"/>
    <property type="match status" value="1"/>
</dbReference>
<dbReference type="EMBL" id="LR794158">
    <property type="protein sequence ID" value="CAB3976496.1"/>
    <property type="molecule type" value="Genomic_DNA"/>
</dbReference>
<protein>
    <recommendedName>
        <fullName evidence="1">Zinc finger CHCC-type domain-containing protein</fullName>
    </recommendedName>
</protein>
<dbReference type="Pfam" id="PF10276">
    <property type="entry name" value="zf-CHCC"/>
    <property type="match status" value="1"/>
</dbReference>
<evidence type="ECO:0000313" key="3">
    <source>
        <dbReference type="Proteomes" id="UP000509549"/>
    </source>
</evidence>
<organism evidence="2 3">
    <name type="scientific">Candidatus Azoamicus ciliaticola</name>
    <dbReference type="NCBI Taxonomy" id="2652803"/>
    <lineage>
        <taxon>Bacteria</taxon>
        <taxon>Pseudomonadati</taxon>
        <taxon>Pseudomonadota</taxon>
        <taxon>Gammaproteobacteria</taxon>
        <taxon>Candidatus Azoamicaceae</taxon>
        <taxon>Candidatus Azoamicus</taxon>
    </lineage>
</organism>
<evidence type="ECO:0000313" key="2">
    <source>
        <dbReference type="EMBL" id="CAB3976496.1"/>
    </source>
</evidence>
<gene>
    <name evidence="2" type="ORF">ESZ_00306</name>
</gene>
<sequence length="58" mass="6718">MLENKKISKQEIVITRADLPLSCPINQTWAGHPKIYLDIKEKKKITCPYCGNIYKLID</sequence>